<accession>A0AAE2C992</accession>
<protein>
    <submittedName>
        <fullName evidence="1">Uncharacterized protein</fullName>
    </submittedName>
</protein>
<reference evidence="1" key="2">
    <citation type="journal article" date="2024" name="Plant">
        <title>Genomic evolution and insights into agronomic trait innovations of Sesamum species.</title>
        <authorList>
            <person name="Miao H."/>
            <person name="Wang L."/>
            <person name="Qu L."/>
            <person name="Liu H."/>
            <person name="Sun Y."/>
            <person name="Le M."/>
            <person name="Wang Q."/>
            <person name="Wei S."/>
            <person name="Zheng Y."/>
            <person name="Lin W."/>
            <person name="Duan Y."/>
            <person name="Cao H."/>
            <person name="Xiong S."/>
            <person name="Wang X."/>
            <person name="Wei L."/>
            <person name="Li C."/>
            <person name="Ma Q."/>
            <person name="Ju M."/>
            <person name="Zhao R."/>
            <person name="Li G."/>
            <person name="Mu C."/>
            <person name="Tian Q."/>
            <person name="Mei H."/>
            <person name="Zhang T."/>
            <person name="Gao T."/>
            <person name="Zhang H."/>
        </authorList>
    </citation>
    <scope>NUCLEOTIDE SEQUENCE</scope>
    <source>
        <strain evidence="1">3651</strain>
    </source>
</reference>
<reference evidence="1" key="1">
    <citation type="submission" date="2020-06" db="EMBL/GenBank/DDBJ databases">
        <authorList>
            <person name="Li T."/>
            <person name="Hu X."/>
            <person name="Zhang T."/>
            <person name="Song X."/>
            <person name="Zhang H."/>
            <person name="Dai N."/>
            <person name="Sheng W."/>
            <person name="Hou X."/>
            <person name="Wei L."/>
        </authorList>
    </citation>
    <scope>NUCLEOTIDE SEQUENCE</scope>
    <source>
        <strain evidence="1">3651</strain>
        <tissue evidence="1">Leaf</tissue>
    </source>
</reference>
<comment type="caution">
    <text evidence="1">The sequence shown here is derived from an EMBL/GenBank/DDBJ whole genome shotgun (WGS) entry which is preliminary data.</text>
</comment>
<dbReference type="AlphaFoldDB" id="A0AAE2C992"/>
<gene>
    <name evidence="1" type="ORF">Salat_2792200</name>
</gene>
<name>A0AAE2C992_9LAMI</name>
<sequence length="108" mass="11983">MPRSNWNLTLRMLIFGTRCGNSGRRSFSSWKLGGTSTSRRLYPLPQKGGSKYHFFHDLVKRNAAKRSIMAITKNDGSTITSTEEIGHEFVAFFHIPVGHGGSDQPGGQ</sequence>
<organism evidence="1 2">
    <name type="scientific">Sesamum alatum</name>
    <dbReference type="NCBI Taxonomy" id="300844"/>
    <lineage>
        <taxon>Eukaryota</taxon>
        <taxon>Viridiplantae</taxon>
        <taxon>Streptophyta</taxon>
        <taxon>Embryophyta</taxon>
        <taxon>Tracheophyta</taxon>
        <taxon>Spermatophyta</taxon>
        <taxon>Magnoliopsida</taxon>
        <taxon>eudicotyledons</taxon>
        <taxon>Gunneridae</taxon>
        <taxon>Pentapetalae</taxon>
        <taxon>asterids</taxon>
        <taxon>lamiids</taxon>
        <taxon>Lamiales</taxon>
        <taxon>Pedaliaceae</taxon>
        <taxon>Sesamum</taxon>
    </lineage>
</organism>
<evidence type="ECO:0000313" key="2">
    <source>
        <dbReference type="Proteomes" id="UP001293254"/>
    </source>
</evidence>
<evidence type="ECO:0000313" key="1">
    <source>
        <dbReference type="EMBL" id="KAK4413794.1"/>
    </source>
</evidence>
<proteinExistence type="predicted"/>
<dbReference type="Proteomes" id="UP001293254">
    <property type="component" value="Unassembled WGS sequence"/>
</dbReference>
<keyword evidence="2" id="KW-1185">Reference proteome</keyword>
<dbReference type="EMBL" id="JACGWO010000012">
    <property type="protein sequence ID" value="KAK4413794.1"/>
    <property type="molecule type" value="Genomic_DNA"/>
</dbReference>